<feature type="transmembrane region" description="Helical" evidence="1">
    <location>
        <begin position="96"/>
        <end position="117"/>
    </location>
</feature>
<sequence length="195" mass="22249">MRYPLAVIYYVDSALIVIISLIYPVHYWWSYSMGELIAIKDSPFYLSIMLLGKYLLISRVITVLLMGFALYILTVLAFRLYESIFSDEPGNYSTMFWLPILYILDPVIIYLVLAIALPRLAPFLGTLGTNLSGFSSYPLLIIGSEQYVINMGSESLALMVDSQPTLLYWISLTAPALYIASLIERRRSKRFNKTK</sequence>
<organism evidence="2 3">
    <name type="scientific">Thermocladium modestius</name>
    <dbReference type="NCBI Taxonomy" id="62609"/>
    <lineage>
        <taxon>Archaea</taxon>
        <taxon>Thermoproteota</taxon>
        <taxon>Thermoprotei</taxon>
        <taxon>Thermoproteales</taxon>
        <taxon>Thermoproteaceae</taxon>
        <taxon>Thermocladium</taxon>
    </lineage>
</organism>
<protein>
    <submittedName>
        <fullName evidence="2">Uncharacterized protein</fullName>
    </submittedName>
</protein>
<keyword evidence="1" id="KW-0812">Transmembrane</keyword>
<proteinExistence type="predicted"/>
<reference evidence="2" key="1">
    <citation type="journal article" date="2014" name="Int. J. Syst. Evol. Microbiol.">
        <title>Complete genome sequence of Corynebacterium casei LMG S-19264T (=DSM 44701T), isolated from a smear-ripened cheese.</title>
        <authorList>
            <consortium name="US DOE Joint Genome Institute (JGI-PGF)"/>
            <person name="Walter F."/>
            <person name="Albersmeier A."/>
            <person name="Kalinowski J."/>
            <person name="Ruckert C."/>
        </authorList>
    </citation>
    <scope>NUCLEOTIDE SEQUENCE</scope>
    <source>
        <strain evidence="2">JCM 10088</strain>
    </source>
</reference>
<comment type="caution">
    <text evidence="2">The sequence shown here is derived from an EMBL/GenBank/DDBJ whole genome shotgun (WGS) entry which is preliminary data.</text>
</comment>
<dbReference type="EMBL" id="BMNL01000002">
    <property type="protein sequence ID" value="GGP20457.1"/>
    <property type="molecule type" value="Genomic_DNA"/>
</dbReference>
<evidence type="ECO:0000313" key="3">
    <source>
        <dbReference type="Proteomes" id="UP000610960"/>
    </source>
</evidence>
<feature type="transmembrane region" description="Helical" evidence="1">
    <location>
        <begin position="166"/>
        <end position="183"/>
    </location>
</feature>
<keyword evidence="1" id="KW-1133">Transmembrane helix</keyword>
<accession>A0A830GTH4</accession>
<reference evidence="2" key="2">
    <citation type="submission" date="2020-09" db="EMBL/GenBank/DDBJ databases">
        <authorList>
            <person name="Sun Q."/>
            <person name="Ohkuma M."/>
        </authorList>
    </citation>
    <scope>NUCLEOTIDE SEQUENCE</scope>
    <source>
        <strain evidence="2">JCM 10088</strain>
    </source>
</reference>
<dbReference type="OrthoDB" id="41808at2157"/>
<keyword evidence="3" id="KW-1185">Reference proteome</keyword>
<dbReference type="Proteomes" id="UP000610960">
    <property type="component" value="Unassembled WGS sequence"/>
</dbReference>
<name>A0A830GTH4_9CREN</name>
<feature type="transmembrane region" description="Helical" evidence="1">
    <location>
        <begin position="7"/>
        <end position="29"/>
    </location>
</feature>
<dbReference type="AlphaFoldDB" id="A0A830GTH4"/>
<gene>
    <name evidence="2" type="ORF">GCM10007981_08610</name>
</gene>
<keyword evidence="1" id="KW-0472">Membrane</keyword>
<evidence type="ECO:0000313" key="2">
    <source>
        <dbReference type="EMBL" id="GGP20457.1"/>
    </source>
</evidence>
<feature type="transmembrane region" description="Helical" evidence="1">
    <location>
        <begin position="54"/>
        <end position="76"/>
    </location>
</feature>
<dbReference type="RefSeq" id="WP_188596200.1">
    <property type="nucleotide sequence ID" value="NZ_BMNL01000002.1"/>
</dbReference>
<evidence type="ECO:0000256" key="1">
    <source>
        <dbReference type="SAM" id="Phobius"/>
    </source>
</evidence>